<dbReference type="InterPro" id="IPR000608">
    <property type="entry name" value="UBC"/>
</dbReference>
<feature type="compositionally biased region" description="Polar residues" evidence="1">
    <location>
        <begin position="194"/>
        <end position="205"/>
    </location>
</feature>
<evidence type="ECO:0000256" key="2">
    <source>
        <dbReference type="SAM" id="Phobius"/>
    </source>
</evidence>
<keyword evidence="2" id="KW-0812">Transmembrane</keyword>
<dbReference type="SMART" id="SM00212">
    <property type="entry name" value="UBCc"/>
    <property type="match status" value="1"/>
</dbReference>
<comment type="caution">
    <text evidence="4">The sequence shown here is derived from an EMBL/GenBank/DDBJ whole genome shotgun (WGS) entry which is preliminary data.</text>
</comment>
<dbReference type="EMBL" id="BDGG01000003">
    <property type="protein sequence ID" value="GAU95424.1"/>
    <property type="molecule type" value="Genomic_DNA"/>
</dbReference>
<dbReference type="Gene3D" id="3.10.110.10">
    <property type="entry name" value="Ubiquitin Conjugating Enzyme"/>
    <property type="match status" value="1"/>
</dbReference>
<keyword evidence="2" id="KW-0472">Membrane</keyword>
<dbReference type="PROSITE" id="PS50127">
    <property type="entry name" value="UBC_2"/>
    <property type="match status" value="1"/>
</dbReference>
<gene>
    <name evidence="4" type="primary">RvY_07043-1</name>
    <name evidence="4" type="synonym">RvY_07043.1</name>
    <name evidence="4" type="ORF">RvY_07043</name>
</gene>
<dbReference type="InterPro" id="IPR016135">
    <property type="entry name" value="UBQ-conjugating_enzyme/RWD"/>
</dbReference>
<feature type="compositionally biased region" description="Low complexity" evidence="1">
    <location>
        <begin position="312"/>
        <end position="350"/>
    </location>
</feature>
<keyword evidence="2" id="KW-1133">Transmembrane helix</keyword>
<dbReference type="Pfam" id="PF00179">
    <property type="entry name" value="UQ_con"/>
    <property type="match status" value="1"/>
</dbReference>
<dbReference type="FunFam" id="3.10.110.10:FF:000086">
    <property type="entry name" value="Ubiquitin-conjugating enzyme E2 J1"/>
    <property type="match status" value="1"/>
</dbReference>
<keyword evidence="5" id="KW-1185">Reference proteome</keyword>
<dbReference type="OrthoDB" id="1158011at2759"/>
<feature type="region of interest" description="Disordered" evidence="1">
    <location>
        <begin position="194"/>
        <end position="352"/>
    </location>
</feature>
<dbReference type="CDD" id="cd23799">
    <property type="entry name" value="UBCc_UBE2J"/>
    <property type="match status" value="1"/>
</dbReference>
<evidence type="ECO:0000313" key="5">
    <source>
        <dbReference type="Proteomes" id="UP000186922"/>
    </source>
</evidence>
<evidence type="ECO:0000256" key="1">
    <source>
        <dbReference type="SAM" id="MobiDB-lite"/>
    </source>
</evidence>
<accession>A0A1D1V0P6</accession>
<reference evidence="4 5" key="1">
    <citation type="journal article" date="2016" name="Nat. Commun.">
        <title>Extremotolerant tardigrade genome and improved radiotolerance of human cultured cells by tardigrade-unique protein.</title>
        <authorList>
            <person name="Hashimoto T."/>
            <person name="Horikawa D.D."/>
            <person name="Saito Y."/>
            <person name="Kuwahara H."/>
            <person name="Kozuka-Hata H."/>
            <person name="Shin-I T."/>
            <person name="Minakuchi Y."/>
            <person name="Ohishi K."/>
            <person name="Motoyama A."/>
            <person name="Aizu T."/>
            <person name="Enomoto A."/>
            <person name="Kondo K."/>
            <person name="Tanaka S."/>
            <person name="Hara Y."/>
            <person name="Koshikawa S."/>
            <person name="Sagara H."/>
            <person name="Miura T."/>
            <person name="Yokobori S."/>
            <person name="Miyagawa K."/>
            <person name="Suzuki Y."/>
            <person name="Kubo T."/>
            <person name="Oyama M."/>
            <person name="Kohara Y."/>
            <person name="Fujiyama A."/>
            <person name="Arakawa K."/>
            <person name="Katayama T."/>
            <person name="Toyoda A."/>
            <person name="Kunieda T."/>
        </authorList>
    </citation>
    <scope>NUCLEOTIDE SEQUENCE [LARGE SCALE GENOMIC DNA]</scope>
    <source>
        <strain evidence="4 5">YOKOZUNA-1</strain>
    </source>
</reference>
<dbReference type="InterPro" id="IPR050113">
    <property type="entry name" value="Ub_conjugating_enzyme"/>
</dbReference>
<dbReference type="PANTHER" id="PTHR24067">
    <property type="entry name" value="UBIQUITIN-CONJUGATING ENZYME E2"/>
    <property type="match status" value="1"/>
</dbReference>
<feature type="domain" description="UBC core" evidence="3">
    <location>
        <begin position="13"/>
        <end position="162"/>
    </location>
</feature>
<evidence type="ECO:0000313" key="4">
    <source>
        <dbReference type="EMBL" id="GAU95424.1"/>
    </source>
</evidence>
<organism evidence="4 5">
    <name type="scientific">Ramazzottius varieornatus</name>
    <name type="common">Water bear</name>
    <name type="synonym">Tardigrade</name>
    <dbReference type="NCBI Taxonomy" id="947166"/>
    <lineage>
        <taxon>Eukaryota</taxon>
        <taxon>Metazoa</taxon>
        <taxon>Ecdysozoa</taxon>
        <taxon>Tardigrada</taxon>
        <taxon>Eutardigrada</taxon>
        <taxon>Parachela</taxon>
        <taxon>Hypsibioidea</taxon>
        <taxon>Ramazzottiidae</taxon>
        <taxon>Ramazzottius</taxon>
    </lineage>
</organism>
<feature type="transmembrane region" description="Helical" evidence="2">
    <location>
        <begin position="423"/>
        <end position="445"/>
    </location>
</feature>
<proteinExistence type="predicted"/>
<dbReference type="SUPFAM" id="SSF54495">
    <property type="entry name" value="UBC-like"/>
    <property type="match status" value="1"/>
</dbReference>
<dbReference type="STRING" id="947166.A0A1D1V0P6"/>
<dbReference type="AlphaFoldDB" id="A0A1D1V0P6"/>
<dbReference type="Proteomes" id="UP000186922">
    <property type="component" value="Unassembled WGS sequence"/>
</dbReference>
<sequence>MDAMESQYNSRNPAVKRLFREAQELRENPDEDFHAAPLEDNLFEWHFTIRGPAETAFENGLYHGRIVLPADYPMKPPNIIILTPNGRFETNTKICLSISGYHPETWQPSWSIRTALKALIGFMPTPGNGAIGSQDLSDDRRKALALTSRSWTCPECKQSNSEILKISPVQNLTTVVKDASAEQIAVEIPATITDSTTGTQTNPTATVVEEVPSGDRSIAVSPPVPKPSPESASGNGDGEDVTFSPLPPRPRTSSLQSRPGRGIGKKAHFQDELPQNQPSTTPGIPSPTPSSNQESYSFPPHTDSGRDSRVQSQLSVSTSSPPSTPEKLSLSTPTATTSRPSSSPSFSATDAMKERQNKILEERKKLLQRRLAATQPEVEASQPVPPVAAAAAPSGLARNSTTNTAPARAASSMDMARLERSILMLRQTVILILLCIFFLVIRRIFLVLDEDDYDLEDLKDL</sequence>
<evidence type="ECO:0000259" key="3">
    <source>
        <dbReference type="PROSITE" id="PS50127"/>
    </source>
</evidence>
<protein>
    <recommendedName>
        <fullName evidence="3">UBC core domain-containing protein</fullName>
    </recommendedName>
</protein>
<name>A0A1D1V0P6_RAMVA</name>